<dbReference type="EMBL" id="FPAT01000006">
    <property type="protein sequence ID" value="SFT71304.1"/>
    <property type="molecule type" value="Genomic_DNA"/>
</dbReference>
<keyword evidence="3" id="KW-1185">Reference proteome</keyword>
<evidence type="ECO:0000313" key="3">
    <source>
        <dbReference type="Proteomes" id="UP000199165"/>
    </source>
</evidence>
<evidence type="ECO:0000313" key="2">
    <source>
        <dbReference type="EMBL" id="SFT71304.1"/>
    </source>
</evidence>
<dbReference type="Proteomes" id="UP000199165">
    <property type="component" value="Unassembled WGS sequence"/>
</dbReference>
<name>A0A1I7A8S4_9ACTN</name>
<dbReference type="AlphaFoldDB" id="A0A1I7A8S4"/>
<protein>
    <submittedName>
        <fullName evidence="2">Uncharacterized protein</fullName>
    </submittedName>
</protein>
<gene>
    <name evidence="2" type="ORF">SAMN04487904_106137</name>
</gene>
<evidence type="ECO:0000256" key="1">
    <source>
        <dbReference type="SAM" id="MobiDB-lite"/>
    </source>
</evidence>
<sequence length="43" mass="4677">MLRAIHHGRVMAEGTHTARAEGSPEGPRNGLISTLRSRLAGRR</sequence>
<proteinExistence type="predicted"/>
<dbReference type="STRING" id="995060.SAMN04487904_106137"/>
<organism evidence="2 3">
    <name type="scientific">Actinopolyspora righensis</name>
    <dbReference type="NCBI Taxonomy" id="995060"/>
    <lineage>
        <taxon>Bacteria</taxon>
        <taxon>Bacillati</taxon>
        <taxon>Actinomycetota</taxon>
        <taxon>Actinomycetes</taxon>
        <taxon>Actinopolysporales</taxon>
        <taxon>Actinopolysporaceae</taxon>
        <taxon>Actinopolyspora</taxon>
        <taxon>Actinopolyspora alba group</taxon>
    </lineage>
</organism>
<feature type="region of interest" description="Disordered" evidence="1">
    <location>
        <begin position="1"/>
        <end position="43"/>
    </location>
</feature>
<accession>A0A1I7A8S4</accession>
<reference evidence="3" key="1">
    <citation type="submission" date="2016-10" db="EMBL/GenBank/DDBJ databases">
        <authorList>
            <person name="Varghese N."/>
            <person name="Submissions S."/>
        </authorList>
    </citation>
    <scope>NUCLEOTIDE SEQUENCE [LARGE SCALE GENOMIC DNA]</scope>
    <source>
        <strain evidence="3">DSM 45501</strain>
    </source>
</reference>